<comment type="caution">
    <text evidence="5">The sequence shown here is derived from an EMBL/GenBank/DDBJ whole genome shotgun (WGS) entry which is preliminary data.</text>
</comment>
<dbReference type="RefSeq" id="WP_114117309.1">
    <property type="nucleotide sequence ID" value="NZ_BMHU01000003.1"/>
</dbReference>
<protein>
    <submittedName>
        <fullName evidence="5">Glycosyltransferase family 2 protein</fullName>
    </submittedName>
</protein>
<sequence>MATSTNDELSVVIPAYNAAKTIAAAIVSARTAGASHVIVVDDGSSDDTATLAADAGAEVMVQENAGASAARSRGAKKVATKYVTFLDADDELLRDGVQRSIELLEADETLAVAAGRVMGFVGGGEATLLPQTFTEVNTKTLLVTGYGPWPPGAAVQRAALMRRAEEIEPPALRPRFAEDYELLIRMSLVGGIVRHDIPSMRYEMAGGKSAKSAGSALACKEAIREHYAVPLGIGIQLMSRMRMRAAANKRVARGHKIAGRRAKAAIYMATAYAQGVVSLFERGRSV</sequence>
<evidence type="ECO:0000256" key="2">
    <source>
        <dbReference type="ARBA" id="ARBA00022676"/>
    </source>
</evidence>
<dbReference type="EMBL" id="QORO01000002">
    <property type="protein sequence ID" value="RCK59697.1"/>
    <property type="molecule type" value="Genomic_DNA"/>
</dbReference>
<keyword evidence="3 5" id="KW-0808">Transferase</keyword>
<dbReference type="PANTHER" id="PTHR43630">
    <property type="entry name" value="POLY-BETA-1,6-N-ACETYL-D-GLUCOSAMINE SYNTHASE"/>
    <property type="match status" value="1"/>
</dbReference>
<dbReference type="PANTHER" id="PTHR43630:SF1">
    <property type="entry name" value="POLY-BETA-1,6-N-ACETYL-D-GLUCOSAMINE SYNTHASE"/>
    <property type="match status" value="1"/>
</dbReference>
<keyword evidence="2" id="KW-0328">Glycosyltransferase</keyword>
<dbReference type="Pfam" id="PF00535">
    <property type="entry name" value="Glycos_transf_2"/>
    <property type="match status" value="1"/>
</dbReference>
<dbReference type="SUPFAM" id="SSF53448">
    <property type="entry name" value="Nucleotide-diphospho-sugar transferases"/>
    <property type="match status" value="1"/>
</dbReference>
<evidence type="ECO:0000256" key="3">
    <source>
        <dbReference type="ARBA" id="ARBA00022679"/>
    </source>
</evidence>
<evidence type="ECO:0000259" key="4">
    <source>
        <dbReference type="Pfam" id="PF00535"/>
    </source>
</evidence>
<organism evidence="5 6">
    <name type="scientific">Microbacterium sorbitolivorans</name>
    <dbReference type="NCBI Taxonomy" id="1867410"/>
    <lineage>
        <taxon>Bacteria</taxon>
        <taxon>Bacillati</taxon>
        <taxon>Actinomycetota</taxon>
        <taxon>Actinomycetes</taxon>
        <taxon>Micrococcales</taxon>
        <taxon>Microbacteriaceae</taxon>
        <taxon>Microbacterium</taxon>
    </lineage>
</organism>
<accession>A0A367Y1I0</accession>
<dbReference type="GO" id="GO:0016757">
    <property type="term" value="F:glycosyltransferase activity"/>
    <property type="evidence" value="ECO:0007669"/>
    <property type="project" value="UniProtKB-KW"/>
</dbReference>
<gene>
    <name evidence="5" type="ORF">DTO57_05870</name>
</gene>
<evidence type="ECO:0000313" key="6">
    <source>
        <dbReference type="Proteomes" id="UP000253508"/>
    </source>
</evidence>
<dbReference type="CDD" id="cd00761">
    <property type="entry name" value="Glyco_tranf_GTA_type"/>
    <property type="match status" value="1"/>
</dbReference>
<dbReference type="InterPro" id="IPR029044">
    <property type="entry name" value="Nucleotide-diphossugar_trans"/>
</dbReference>
<dbReference type="OrthoDB" id="9810303at2"/>
<reference evidence="5 6" key="1">
    <citation type="submission" date="2018-07" db="EMBL/GenBank/DDBJ databases">
        <title>Microbacterium endoborsara sp. nov., a novel actinobacterium isolated from Borszczowia aralocaspica.</title>
        <authorList>
            <person name="An D."/>
        </authorList>
    </citation>
    <scope>NUCLEOTIDE SEQUENCE [LARGE SCALE GENOMIC DNA]</scope>
    <source>
        <strain evidence="5 6">C1.15228</strain>
    </source>
</reference>
<name>A0A367Y1I0_9MICO</name>
<dbReference type="InterPro" id="IPR001173">
    <property type="entry name" value="Glyco_trans_2-like"/>
</dbReference>
<proteinExistence type="inferred from homology"/>
<evidence type="ECO:0000256" key="1">
    <source>
        <dbReference type="ARBA" id="ARBA00006739"/>
    </source>
</evidence>
<dbReference type="Proteomes" id="UP000253508">
    <property type="component" value="Unassembled WGS sequence"/>
</dbReference>
<evidence type="ECO:0000313" key="5">
    <source>
        <dbReference type="EMBL" id="RCK59697.1"/>
    </source>
</evidence>
<comment type="similarity">
    <text evidence="1">Belongs to the glycosyltransferase 2 family.</text>
</comment>
<keyword evidence="6" id="KW-1185">Reference proteome</keyword>
<dbReference type="AlphaFoldDB" id="A0A367Y1I0"/>
<feature type="domain" description="Glycosyltransferase 2-like" evidence="4">
    <location>
        <begin position="10"/>
        <end position="160"/>
    </location>
</feature>
<dbReference type="Gene3D" id="3.90.550.10">
    <property type="entry name" value="Spore Coat Polysaccharide Biosynthesis Protein SpsA, Chain A"/>
    <property type="match status" value="1"/>
</dbReference>